<sequence>MKKVLESQVKIRFHDCDPFNHLNNSRYLDYIFAAREDQVLEHYDFDIYRIAREHHRGWVVAQSQIAYLAPAFLNETVTIQTQLLSFTEQRLLMEAVMWNADKTVPKAVLWATFAHINLATQRSHPHSAELTELFSQVVNPLPEPLPFEARAAAIKLQKLITA</sequence>
<accession>A0A0E9N3G7</accession>
<evidence type="ECO:0000256" key="1">
    <source>
        <dbReference type="ARBA" id="ARBA00005953"/>
    </source>
</evidence>
<dbReference type="InterPro" id="IPR029069">
    <property type="entry name" value="HotDog_dom_sf"/>
</dbReference>
<gene>
    <name evidence="3" type="ORF">FPE01S_03_05540</name>
</gene>
<evidence type="ECO:0000256" key="2">
    <source>
        <dbReference type="ARBA" id="ARBA00022801"/>
    </source>
</evidence>
<evidence type="ECO:0000313" key="3">
    <source>
        <dbReference type="EMBL" id="GAO44517.1"/>
    </source>
</evidence>
<keyword evidence="4" id="KW-1185">Reference proteome</keyword>
<dbReference type="InterPro" id="IPR050563">
    <property type="entry name" value="4-hydroxybenzoyl-CoA_TE"/>
</dbReference>
<dbReference type="SUPFAM" id="SSF54637">
    <property type="entry name" value="Thioesterase/thiol ester dehydrase-isomerase"/>
    <property type="match status" value="1"/>
</dbReference>
<reference evidence="3 4" key="1">
    <citation type="submission" date="2015-04" db="EMBL/GenBank/DDBJ databases">
        <title>Whole genome shotgun sequence of Flavihumibacter petaseus NBRC 106054.</title>
        <authorList>
            <person name="Miyazawa S."/>
            <person name="Hosoyama A."/>
            <person name="Hashimoto M."/>
            <person name="Noguchi M."/>
            <person name="Tsuchikane K."/>
            <person name="Ohji S."/>
            <person name="Yamazoe A."/>
            <person name="Ichikawa N."/>
            <person name="Kimura A."/>
            <person name="Fujita N."/>
        </authorList>
    </citation>
    <scope>NUCLEOTIDE SEQUENCE [LARGE SCALE GENOMIC DNA]</scope>
    <source>
        <strain evidence="3 4">NBRC 106054</strain>
    </source>
</reference>
<dbReference type="STRING" id="1220578.FPE01S_03_05540"/>
<dbReference type="Gene3D" id="3.10.129.10">
    <property type="entry name" value="Hotdog Thioesterase"/>
    <property type="match status" value="1"/>
</dbReference>
<dbReference type="GO" id="GO:0047617">
    <property type="term" value="F:fatty acyl-CoA hydrolase activity"/>
    <property type="evidence" value="ECO:0007669"/>
    <property type="project" value="TreeGrafter"/>
</dbReference>
<dbReference type="AlphaFoldDB" id="A0A0E9N3G7"/>
<comment type="caution">
    <text evidence="3">The sequence shown here is derived from an EMBL/GenBank/DDBJ whole genome shotgun (WGS) entry which is preliminary data.</text>
</comment>
<dbReference type="Pfam" id="PF13279">
    <property type="entry name" value="4HBT_2"/>
    <property type="match status" value="1"/>
</dbReference>
<dbReference type="Proteomes" id="UP000033121">
    <property type="component" value="Unassembled WGS sequence"/>
</dbReference>
<organism evidence="3 4">
    <name type="scientific">Flavihumibacter petaseus NBRC 106054</name>
    <dbReference type="NCBI Taxonomy" id="1220578"/>
    <lineage>
        <taxon>Bacteria</taxon>
        <taxon>Pseudomonadati</taxon>
        <taxon>Bacteroidota</taxon>
        <taxon>Chitinophagia</taxon>
        <taxon>Chitinophagales</taxon>
        <taxon>Chitinophagaceae</taxon>
        <taxon>Flavihumibacter</taxon>
    </lineage>
</organism>
<dbReference type="PANTHER" id="PTHR31793">
    <property type="entry name" value="4-HYDROXYBENZOYL-COA THIOESTERASE FAMILY MEMBER"/>
    <property type="match status" value="1"/>
</dbReference>
<evidence type="ECO:0000313" key="4">
    <source>
        <dbReference type="Proteomes" id="UP000033121"/>
    </source>
</evidence>
<dbReference type="EMBL" id="BBWV01000003">
    <property type="protein sequence ID" value="GAO44517.1"/>
    <property type="molecule type" value="Genomic_DNA"/>
</dbReference>
<dbReference type="RefSeq" id="WP_046370432.1">
    <property type="nucleotide sequence ID" value="NZ_BBWV01000003.1"/>
</dbReference>
<evidence type="ECO:0008006" key="5">
    <source>
        <dbReference type="Google" id="ProtNLM"/>
    </source>
</evidence>
<keyword evidence="2" id="KW-0378">Hydrolase</keyword>
<proteinExistence type="inferred from homology"/>
<dbReference type="PANTHER" id="PTHR31793:SF27">
    <property type="entry name" value="NOVEL THIOESTERASE SUPERFAMILY DOMAIN AND SAPOSIN A-TYPE DOMAIN CONTAINING PROTEIN (0610012H03RIK)"/>
    <property type="match status" value="1"/>
</dbReference>
<name>A0A0E9N3G7_9BACT</name>
<dbReference type="OrthoDB" id="9791529at2"/>
<dbReference type="CDD" id="cd00586">
    <property type="entry name" value="4HBT"/>
    <property type="match status" value="1"/>
</dbReference>
<protein>
    <recommendedName>
        <fullName evidence="5">Thioesterase</fullName>
    </recommendedName>
</protein>
<comment type="similarity">
    <text evidence="1">Belongs to the 4-hydroxybenzoyl-CoA thioesterase family.</text>
</comment>